<dbReference type="AlphaFoldDB" id="A0AA40DGE7"/>
<dbReference type="GO" id="GO:0003847">
    <property type="term" value="F:1-alkyl-2-acetylglycerophosphocholine esterase activity"/>
    <property type="evidence" value="ECO:0007669"/>
    <property type="project" value="UniProtKB-EC"/>
</dbReference>
<dbReference type="InterPro" id="IPR029058">
    <property type="entry name" value="AB_hydrolase_fold"/>
</dbReference>
<comment type="caution">
    <text evidence="6">The sequence shown here is derived from an EMBL/GenBank/DDBJ whole genome shotgun (WGS) entry which is preliminary data.</text>
</comment>
<proteinExistence type="predicted"/>
<dbReference type="PANTHER" id="PTHR10272">
    <property type="entry name" value="PLATELET-ACTIVATING FACTOR ACETYLHYDROLASE"/>
    <property type="match status" value="1"/>
</dbReference>
<evidence type="ECO:0000313" key="6">
    <source>
        <dbReference type="EMBL" id="KAK0672604.1"/>
    </source>
</evidence>
<name>A0AA40DGE7_9PEZI</name>
<evidence type="ECO:0000256" key="2">
    <source>
        <dbReference type="ARBA" id="ARBA00022801"/>
    </source>
</evidence>
<gene>
    <name evidence="6" type="ORF">QBC41DRAFT_243381</name>
</gene>
<feature type="chain" id="PRO_5041234859" description="1-alkyl-2-acetylglycerophosphocholine esterase" evidence="5">
    <location>
        <begin position="21"/>
        <end position="383"/>
    </location>
</feature>
<evidence type="ECO:0000256" key="4">
    <source>
        <dbReference type="ARBA" id="ARBA00023098"/>
    </source>
</evidence>
<keyword evidence="2" id="KW-0378">Hydrolase</keyword>
<sequence>MRLPKVFAAISYFFFLNARAILLPVPDTPYLVKWTSSELINHGFPDPFNTSHTRRIMISRYTPVRKRDCLETCRLPYMPEFIASVQDDIFQADVGNETVWPRGILASFEVEMCCKERRGASHRHSNQGDFPLLLLGPGLNTTRYWYSGMGQSLAGMGFEVVVMDHPYETDVVQFPDGSVIYGGRVPADAEAVEELRFALEVRAKDATLVLDTLKVPKSAKVGFVGSSFGGPAAAVAMIRDERIAAGVNLDGGMFGAGVAEAGAVRPFLIFGADGHNTSSDETWGGFWNATAGRRPVPWMKELSVVNATHRTFMDFSLVGEISEELRRLEFGGVVSGIWAMEMMREYLKDFFRFALKGGGEGLLAGPRGRFPEVKFLRSQGNRP</sequence>
<keyword evidence="4" id="KW-0443">Lipid metabolism</keyword>
<evidence type="ECO:0000256" key="5">
    <source>
        <dbReference type="SAM" id="SignalP"/>
    </source>
</evidence>
<reference evidence="6" key="1">
    <citation type="submission" date="2023-06" db="EMBL/GenBank/DDBJ databases">
        <title>Genome-scale phylogeny and comparative genomics of the fungal order Sordariales.</title>
        <authorList>
            <consortium name="Lawrence Berkeley National Laboratory"/>
            <person name="Hensen N."/>
            <person name="Bonometti L."/>
            <person name="Westerberg I."/>
            <person name="Brannstrom I.O."/>
            <person name="Guillou S."/>
            <person name="Cros-Aarteil S."/>
            <person name="Calhoun S."/>
            <person name="Haridas S."/>
            <person name="Kuo A."/>
            <person name="Mondo S."/>
            <person name="Pangilinan J."/>
            <person name="Riley R."/>
            <person name="Labutti K."/>
            <person name="Andreopoulos B."/>
            <person name="Lipzen A."/>
            <person name="Chen C."/>
            <person name="Yanf M."/>
            <person name="Daum C."/>
            <person name="Ng V."/>
            <person name="Clum A."/>
            <person name="Steindorff A."/>
            <person name="Ohm R."/>
            <person name="Martin F."/>
            <person name="Silar P."/>
            <person name="Natvig D."/>
            <person name="Lalanne C."/>
            <person name="Gautier V."/>
            <person name="Ament-Velasquez S.L."/>
            <person name="Kruys A."/>
            <person name="Hutchinson M.I."/>
            <person name="Powell A.J."/>
            <person name="Barry K."/>
            <person name="Miller A.N."/>
            <person name="Grigoriev I.V."/>
            <person name="Debuchy R."/>
            <person name="Gladieux P."/>
            <person name="Thoren M.H."/>
            <person name="Johannesson H."/>
        </authorList>
    </citation>
    <scope>NUCLEOTIDE SEQUENCE</scope>
    <source>
        <strain evidence="6">CBS 307.81</strain>
    </source>
</reference>
<evidence type="ECO:0000313" key="7">
    <source>
        <dbReference type="Proteomes" id="UP001174997"/>
    </source>
</evidence>
<organism evidence="6 7">
    <name type="scientific">Cercophora samala</name>
    <dbReference type="NCBI Taxonomy" id="330535"/>
    <lineage>
        <taxon>Eukaryota</taxon>
        <taxon>Fungi</taxon>
        <taxon>Dikarya</taxon>
        <taxon>Ascomycota</taxon>
        <taxon>Pezizomycotina</taxon>
        <taxon>Sordariomycetes</taxon>
        <taxon>Sordariomycetidae</taxon>
        <taxon>Sordariales</taxon>
        <taxon>Lasiosphaeriaceae</taxon>
        <taxon>Cercophora</taxon>
    </lineage>
</organism>
<dbReference type="EMBL" id="JAULSY010000012">
    <property type="protein sequence ID" value="KAK0672604.1"/>
    <property type="molecule type" value="Genomic_DNA"/>
</dbReference>
<feature type="signal peptide" evidence="5">
    <location>
        <begin position="1"/>
        <end position="20"/>
    </location>
</feature>
<protein>
    <recommendedName>
        <fullName evidence="1">1-alkyl-2-acetylglycerophosphocholine esterase</fullName>
        <ecNumber evidence="1">3.1.1.47</ecNumber>
    </recommendedName>
</protein>
<dbReference type="SUPFAM" id="SSF53474">
    <property type="entry name" value="alpha/beta-Hydrolases"/>
    <property type="match status" value="1"/>
</dbReference>
<dbReference type="GO" id="GO:0016042">
    <property type="term" value="P:lipid catabolic process"/>
    <property type="evidence" value="ECO:0007669"/>
    <property type="project" value="UniProtKB-KW"/>
</dbReference>
<evidence type="ECO:0000256" key="1">
    <source>
        <dbReference type="ARBA" id="ARBA00013201"/>
    </source>
</evidence>
<keyword evidence="5" id="KW-0732">Signal</keyword>
<keyword evidence="7" id="KW-1185">Reference proteome</keyword>
<evidence type="ECO:0000256" key="3">
    <source>
        <dbReference type="ARBA" id="ARBA00022963"/>
    </source>
</evidence>
<dbReference type="PANTHER" id="PTHR10272:SF14">
    <property type="entry name" value="PAF ACETYLHYDROLASE FAMILY PROTEIN"/>
    <property type="match status" value="1"/>
</dbReference>
<feature type="non-terminal residue" evidence="6">
    <location>
        <position position="383"/>
    </location>
</feature>
<keyword evidence="3" id="KW-0442">Lipid degradation</keyword>
<accession>A0AA40DGE7</accession>
<dbReference type="EC" id="3.1.1.47" evidence="1"/>
<dbReference type="Proteomes" id="UP001174997">
    <property type="component" value="Unassembled WGS sequence"/>
</dbReference>
<dbReference type="Gene3D" id="3.40.50.1820">
    <property type="entry name" value="alpha/beta hydrolase"/>
    <property type="match status" value="1"/>
</dbReference>